<organism evidence="2 3">
    <name type="scientific">Aquimarina mytili</name>
    <dbReference type="NCBI Taxonomy" id="874423"/>
    <lineage>
        <taxon>Bacteria</taxon>
        <taxon>Pseudomonadati</taxon>
        <taxon>Bacteroidota</taxon>
        <taxon>Flavobacteriia</taxon>
        <taxon>Flavobacteriales</taxon>
        <taxon>Flavobacteriaceae</taxon>
        <taxon>Aquimarina</taxon>
    </lineage>
</organism>
<evidence type="ECO:0000259" key="1">
    <source>
        <dbReference type="Pfam" id="PF13847"/>
    </source>
</evidence>
<dbReference type="GO" id="GO:0032259">
    <property type="term" value="P:methylation"/>
    <property type="evidence" value="ECO:0007669"/>
    <property type="project" value="UniProtKB-KW"/>
</dbReference>
<dbReference type="GO" id="GO:0008168">
    <property type="term" value="F:methyltransferase activity"/>
    <property type="evidence" value="ECO:0007669"/>
    <property type="project" value="UniProtKB-KW"/>
</dbReference>
<dbReference type="EMBL" id="JAERQJ010000013">
    <property type="protein sequence ID" value="MBL0685825.1"/>
    <property type="molecule type" value="Genomic_DNA"/>
</dbReference>
<evidence type="ECO:0000313" key="3">
    <source>
        <dbReference type="Proteomes" id="UP000651057"/>
    </source>
</evidence>
<dbReference type="Pfam" id="PF13847">
    <property type="entry name" value="Methyltransf_31"/>
    <property type="match status" value="1"/>
</dbReference>
<sequence length="217" mass="25089">MKLKSKALIFLLVLITVEESYTQYKENDWADRDTWMNVSRIFELAGITSGSKVADVGCHEGYLTIHLAKRVGESGNIYAVDVREDRLEKLKRHVKHRKLTNVKTIVGDYDDPKLPEETLDAVIVMDTYHEIDEYLTVLAHIKASLKTQGRIIIIEKFKIHMRNTSREEQMEAHTLSHTYVKSELQDAGFLITKEITDFGKWENDPDKTIWLLIGELQ</sequence>
<dbReference type="Proteomes" id="UP000651057">
    <property type="component" value="Unassembled WGS sequence"/>
</dbReference>
<reference evidence="2" key="1">
    <citation type="submission" date="2021-01" db="EMBL/GenBank/DDBJ databases">
        <authorList>
            <person name="Zhong Y.L."/>
        </authorList>
    </citation>
    <scope>NUCLEOTIDE SEQUENCE</scope>
    <source>
        <strain evidence="2">KCTC 23302</strain>
    </source>
</reference>
<dbReference type="AlphaFoldDB" id="A0A937DAA4"/>
<keyword evidence="2" id="KW-0489">Methyltransferase</keyword>
<feature type="domain" description="Methyltransferase" evidence="1">
    <location>
        <begin position="48"/>
        <end position="166"/>
    </location>
</feature>
<gene>
    <name evidence="2" type="ORF">JJQ60_20000</name>
</gene>
<dbReference type="Gene3D" id="3.40.50.150">
    <property type="entry name" value="Vaccinia Virus protein VP39"/>
    <property type="match status" value="1"/>
</dbReference>
<dbReference type="SUPFAM" id="SSF53335">
    <property type="entry name" value="S-adenosyl-L-methionine-dependent methyltransferases"/>
    <property type="match status" value="1"/>
</dbReference>
<keyword evidence="2" id="KW-0808">Transferase</keyword>
<keyword evidence="3" id="KW-1185">Reference proteome</keyword>
<accession>A0A937DAA4</accession>
<dbReference type="CDD" id="cd02440">
    <property type="entry name" value="AdoMet_MTases"/>
    <property type="match status" value="1"/>
</dbReference>
<evidence type="ECO:0000313" key="2">
    <source>
        <dbReference type="EMBL" id="MBL0685825.1"/>
    </source>
</evidence>
<name>A0A937DAA4_9FLAO</name>
<dbReference type="InterPro" id="IPR029063">
    <property type="entry name" value="SAM-dependent_MTases_sf"/>
</dbReference>
<dbReference type="PANTHER" id="PTHR43861">
    <property type="entry name" value="TRANS-ACONITATE 2-METHYLTRANSFERASE-RELATED"/>
    <property type="match status" value="1"/>
</dbReference>
<comment type="caution">
    <text evidence="2">The sequence shown here is derived from an EMBL/GenBank/DDBJ whole genome shotgun (WGS) entry which is preliminary data.</text>
</comment>
<dbReference type="RefSeq" id="WP_201924247.1">
    <property type="nucleotide sequence ID" value="NZ_BAABAX010000011.1"/>
</dbReference>
<dbReference type="InterPro" id="IPR025714">
    <property type="entry name" value="Methyltranfer_dom"/>
</dbReference>
<protein>
    <submittedName>
        <fullName evidence="2">Class I SAM-dependent methyltransferase</fullName>
    </submittedName>
</protein>
<proteinExistence type="predicted"/>